<dbReference type="EMBL" id="JAUIZM010000001">
    <property type="protein sequence ID" value="KAK1403130.1"/>
    <property type="molecule type" value="Genomic_DNA"/>
</dbReference>
<organism evidence="1 2">
    <name type="scientific">Heracleum sosnowskyi</name>
    <dbReference type="NCBI Taxonomy" id="360622"/>
    <lineage>
        <taxon>Eukaryota</taxon>
        <taxon>Viridiplantae</taxon>
        <taxon>Streptophyta</taxon>
        <taxon>Embryophyta</taxon>
        <taxon>Tracheophyta</taxon>
        <taxon>Spermatophyta</taxon>
        <taxon>Magnoliopsida</taxon>
        <taxon>eudicotyledons</taxon>
        <taxon>Gunneridae</taxon>
        <taxon>Pentapetalae</taxon>
        <taxon>asterids</taxon>
        <taxon>campanulids</taxon>
        <taxon>Apiales</taxon>
        <taxon>Apiaceae</taxon>
        <taxon>Apioideae</taxon>
        <taxon>apioid superclade</taxon>
        <taxon>Tordylieae</taxon>
        <taxon>Tordyliinae</taxon>
        <taxon>Heracleum</taxon>
    </lineage>
</organism>
<sequence>MAKAAVRFKRVAEAFDMAARARVICGESSGSERQSSPAPESFIDLSDLVNSFIDGEEIDNGMNYKEYNKFDEISDENDGGDYWEDCMDLLREYLEEKSGDHNVRMKIQSEVESACRGLGLDRSSPEFKRKLMTRLRERGFDAGLCKSKWGKTTQLTPGNYEYVDVNLAGHRYIVEVLMAGEFQVARSTDRYASLLKILPPIFVGKAETLKQIVRLMCRAIKKSMKRYEMHLPPWRRYAYMQAKWFSSSYKRTINEISDKNGFNAHEKTEKRAVGFVPMPVMNSSYFCREAFVSKVGSNRVGNLAMVMNGNELLL</sequence>
<comment type="caution">
    <text evidence="1">The sequence shown here is derived from an EMBL/GenBank/DDBJ whole genome shotgun (WGS) entry which is preliminary data.</text>
</comment>
<protein>
    <submittedName>
        <fullName evidence="1">DUF506 domain-containing protein</fullName>
    </submittedName>
</protein>
<name>A0AAD8JEJ1_9APIA</name>
<dbReference type="InterPro" id="IPR006502">
    <property type="entry name" value="PDDEXK-like"/>
</dbReference>
<dbReference type="NCBIfam" id="TIGR01615">
    <property type="entry name" value="A_thal_3542"/>
    <property type="match status" value="1"/>
</dbReference>
<dbReference type="Pfam" id="PF04720">
    <property type="entry name" value="PDDEXK_6"/>
    <property type="match status" value="1"/>
</dbReference>
<dbReference type="AlphaFoldDB" id="A0AAD8JEJ1"/>
<evidence type="ECO:0000313" key="2">
    <source>
        <dbReference type="Proteomes" id="UP001237642"/>
    </source>
</evidence>
<keyword evidence="2" id="KW-1185">Reference proteome</keyword>
<accession>A0AAD8JEJ1</accession>
<proteinExistence type="predicted"/>
<dbReference type="Proteomes" id="UP001237642">
    <property type="component" value="Unassembled WGS sequence"/>
</dbReference>
<dbReference type="PANTHER" id="PTHR31579:SF42">
    <property type="entry name" value="DUF506 FAMILY PROTEIN (DUF506)"/>
    <property type="match status" value="1"/>
</dbReference>
<dbReference type="PANTHER" id="PTHR31579">
    <property type="entry name" value="OS03G0796600 PROTEIN"/>
    <property type="match status" value="1"/>
</dbReference>
<evidence type="ECO:0000313" key="1">
    <source>
        <dbReference type="EMBL" id="KAK1403130.1"/>
    </source>
</evidence>
<gene>
    <name evidence="1" type="ORF">POM88_002735</name>
</gene>
<reference evidence="1" key="1">
    <citation type="submission" date="2023-02" db="EMBL/GenBank/DDBJ databases">
        <title>Genome of toxic invasive species Heracleum sosnowskyi carries increased number of genes despite the absence of recent whole-genome duplications.</title>
        <authorList>
            <person name="Schelkunov M."/>
            <person name="Shtratnikova V."/>
            <person name="Makarenko M."/>
            <person name="Klepikova A."/>
            <person name="Omelchenko D."/>
            <person name="Novikova G."/>
            <person name="Obukhova E."/>
            <person name="Bogdanov V."/>
            <person name="Penin A."/>
            <person name="Logacheva M."/>
        </authorList>
    </citation>
    <scope>NUCLEOTIDE SEQUENCE</scope>
    <source>
        <strain evidence="1">Hsosn_3</strain>
        <tissue evidence="1">Leaf</tissue>
    </source>
</reference>
<reference evidence="1" key="2">
    <citation type="submission" date="2023-05" db="EMBL/GenBank/DDBJ databases">
        <authorList>
            <person name="Schelkunov M.I."/>
        </authorList>
    </citation>
    <scope>NUCLEOTIDE SEQUENCE</scope>
    <source>
        <strain evidence="1">Hsosn_3</strain>
        <tissue evidence="1">Leaf</tissue>
    </source>
</reference>